<gene>
    <name evidence="2" type="ORF">P3G67_12885</name>
</gene>
<dbReference type="InterPro" id="IPR001962">
    <property type="entry name" value="Asn_synthase"/>
</dbReference>
<proteinExistence type="predicted"/>
<reference evidence="2 3" key="1">
    <citation type="submission" date="2023-03" db="EMBL/GenBank/DDBJ databases">
        <title>Draft genome sequence of Streptomyces sp. RB6PN23 isolated from peat swamp forest in Thailand.</title>
        <authorList>
            <person name="Klaysubun C."/>
            <person name="Duangmal K."/>
        </authorList>
    </citation>
    <scope>NUCLEOTIDE SEQUENCE [LARGE SCALE GENOMIC DNA]</scope>
    <source>
        <strain evidence="2 3">RB6PN23</strain>
    </source>
</reference>
<dbReference type="Gene3D" id="3.40.50.620">
    <property type="entry name" value="HUPs"/>
    <property type="match status" value="1"/>
</dbReference>
<accession>A0ABT5ZM94</accession>
<dbReference type="InterPro" id="IPR014729">
    <property type="entry name" value="Rossmann-like_a/b/a_fold"/>
</dbReference>
<evidence type="ECO:0000313" key="2">
    <source>
        <dbReference type="EMBL" id="MDF3290123.1"/>
    </source>
</evidence>
<dbReference type="Pfam" id="PF00733">
    <property type="entry name" value="Asn_synthase"/>
    <property type="match status" value="1"/>
</dbReference>
<evidence type="ECO:0000259" key="1">
    <source>
        <dbReference type="Pfam" id="PF00733"/>
    </source>
</evidence>
<protein>
    <submittedName>
        <fullName evidence="2">Asparagine synthase-related protein</fullName>
    </submittedName>
</protein>
<keyword evidence="3" id="KW-1185">Reference proteome</keyword>
<feature type="domain" description="Asparagine synthetase" evidence="1">
    <location>
        <begin position="72"/>
        <end position="380"/>
    </location>
</feature>
<comment type="caution">
    <text evidence="2">The sequence shown here is derived from an EMBL/GenBank/DDBJ whole genome shotgun (WGS) entry which is preliminary data.</text>
</comment>
<organism evidence="2 3">
    <name type="scientific">Streptomyces silvisoli</name>
    <dbReference type="NCBI Taxonomy" id="3034235"/>
    <lineage>
        <taxon>Bacteria</taxon>
        <taxon>Bacillati</taxon>
        <taxon>Actinomycetota</taxon>
        <taxon>Actinomycetes</taxon>
        <taxon>Kitasatosporales</taxon>
        <taxon>Streptomycetaceae</taxon>
        <taxon>Streptomyces</taxon>
    </lineage>
</organism>
<sequence length="437" mass="46087">MNELPLFEDGAGTRAEDPLALTGPAPRVDLSALALLLAPPAMLGEFVPASPWRGLVRVPTPLPSLYPASLPRTFTAAVSRLARGSNAIGVLVSGGLDSLAVLIHALKVADGRRVVALTTDLTDDSGRSAVDVVCGLLQELNLAAELVVLDPQRDRAEPRWAPSGPRLDALPEVNAAAAQRAADAGVQILLSGDGADELLGVPRFATSEVARRHGWPAAGLYVRDVASSGPGLPGEITSLAANLLPRRARARTYWAANWPDWADPVGPAVLAEPYRQHATDWAKQWVDAQVQAHVEAGRNWAAADAHDALFPREAIPAAGVLPEASPFLTEEFLQAALALPLGDRYHPQLPSAYLRCKAQVVRLLPRDALDALPRHKQYFTHALANQAGSVTTAPLSVEAGLIDPAALAAEQDPAVLLVVAAIERWLAGALKHGVLVG</sequence>
<name>A0ABT5ZM94_9ACTN</name>
<dbReference type="SUPFAM" id="SSF52402">
    <property type="entry name" value="Adenine nucleotide alpha hydrolases-like"/>
    <property type="match status" value="1"/>
</dbReference>
<dbReference type="Proteomes" id="UP001216579">
    <property type="component" value="Unassembled WGS sequence"/>
</dbReference>
<evidence type="ECO:0000313" key="3">
    <source>
        <dbReference type="Proteomes" id="UP001216579"/>
    </source>
</evidence>
<dbReference type="EMBL" id="JARJBC010000006">
    <property type="protein sequence ID" value="MDF3290123.1"/>
    <property type="molecule type" value="Genomic_DNA"/>
</dbReference>
<dbReference type="RefSeq" id="WP_276093570.1">
    <property type="nucleotide sequence ID" value="NZ_JARJBC010000006.1"/>
</dbReference>